<dbReference type="GeneID" id="43683819"/>
<keyword evidence="3 5" id="KW-1133">Transmembrane helix</keyword>
<feature type="transmembrane region" description="Helical" evidence="5">
    <location>
        <begin position="38"/>
        <end position="59"/>
    </location>
</feature>
<dbReference type="PANTHER" id="PTHR22911">
    <property type="entry name" value="ACYL-MALONYL CONDENSING ENZYME-RELATED"/>
    <property type="match status" value="1"/>
</dbReference>
<feature type="transmembrane region" description="Helical" evidence="5">
    <location>
        <begin position="211"/>
        <end position="233"/>
    </location>
</feature>
<dbReference type="InterPro" id="IPR000620">
    <property type="entry name" value="EamA_dom"/>
</dbReference>
<dbReference type="EMBL" id="JMCG01000001">
    <property type="protein sequence ID" value="KGK11923.1"/>
    <property type="molecule type" value="Genomic_DNA"/>
</dbReference>
<dbReference type="AlphaFoldDB" id="A0A099MHI9"/>
<evidence type="ECO:0000256" key="2">
    <source>
        <dbReference type="ARBA" id="ARBA00022692"/>
    </source>
</evidence>
<dbReference type="SUPFAM" id="SSF103481">
    <property type="entry name" value="Multidrug resistance efflux transporter EmrE"/>
    <property type="match status" value="2"/>
</dbReference>
<feature type="transmembrane region" description="Helical" evidence="5">
    <location>
        <begin position="97"/>
        <end position="118"/>
    </location>
</feature>
<feature type="domain" description="EamA" evidence="6">
    <location>
        <begin position="158"/>
        <end position="287"/>
    </location>
</feature>
<name>A0A099MHI9_9VIBR</name>
<evidence type="ECO:0000256" key="4">
    <source>
        <dbReference type="ARBA" id="ARBA00023136"/>
    </source>
</evidence>
<dbReference type="GO" id="GO:0016020">
    <property type="term" value="C:membrane"/>
    <property type="evidence" value="ECO:0007669"/>
    <property type="project" value="UniProtKB-SubCell"/>
</dbReference>
<reference evidence="7 8" key="1">
    <citation type="submission" date="2014-04" db="EMBL/GenBank/DDBJ databases">
        <title>Genome sequencing of Vibrio navarrensis strains.</title>
        <authorList>
            <person name="Gladney L.M."/>
            <person name="Katz L.S."/>
            <person name="Marino-Ramirez L."/>
            <person name="Jordan I.K."/>
        </authorList>
    </citation>
    <scope>NUCLEOTIDE SEQUENCE [LARGE SCALE GENOMIC DNA]</scope>
    <source>
        <strain evidence="7 8">ATCC 51183</strain>
    </source>
</reference>
<comment type="caution">
    <text evidence="7">The sequence shown here is derived from an EMBL/GenBank/DDBJ whole genome shotgun (WGS) entry which is preliminary data.</text>
</comment>
<evidence type="ECO:0000256" key="5">
    <source>
        <dbReference type="SAM" id="Phobius"/>
    </source>
</evidence>
<dbReference type="eggNOG" id="COG0697">
    <property type="taxonomic scope" value="Bacteria"/>
</dbReference>
<evidence type="ECO:0000256" key="3">
    <source>
        <dbReference type="ARBA" id="ARBA00022989"/>
    </source>
</evidence>
<accession>A0A099MHI9</accession>
<sequence>MSAKLESWLPVGVRYMLLSALGFALMSASVKYVSVHGIPLFEIVAARALVSLILSYADVKRKRISIWGNNKALLFARGTVGTVALMCVYYSVTTLPLAEATILQYVHPVFTALLAVLFLQERVQISTLACIGLCLLGLFCMVYPTLGQHAANELPMFSVAIALLGAFGSSIAYVIVRKLSRTEDSSVIIFYFPLVALPTASLLIGDDFVLPDLWLVFALVLVGIFTQIGQFGLTKAMQTQTAGKASAYSYVQIVFSALLGVWLFNEIPSFWTFLGGALIVLGALINVFGAKLGGFWQKAR</sequence>
<protein>
    <submittedName>
        <fullName evidence="7">Membrane protein</fullName>
    </submittedName>
</protein>
<feature type="transmembrane region" description="Helical" evidence="5">
    <location>
        <begin position="270"/>
        <end position="290"/>
    </location>
</feature>
<dbReference type="STRING" id="29495.EA26_11630"/>
<evidence type="ECO:0000313" key="8">
    <source>
        <dbReference type="Proteomes" id="UP000029994"/>
    </source>
</evidence>
<feature type="transmembrane region" description="Helical" evidence="5">
    <location>
        <begin position="188"/>
        <end position="205"/>
    </location>
</feature>
<gene>
    <name evidence="7" type="ORF">EA26_11630</name>
</gene>
<organism evidence="7 8">
    <name type="scientific">Vibrio navarrensis</name>
    <dbReference type="NCBI Taxonomy" id="29495"/>
    <lineage>
        <taxon>Bacteria</taxon>
        <taxon>Pseudomonadati</taxon>
        <taxon>Pseudomonadota</taxon>
        <taxon>Gammaproteobacteria</taxon>
        <taxon>Vibrionales</taxon>
        <taxon>Vibrionaceae</taxon>
        <taxon>Vibrio</taxon>
    </lineage>
</organism>
<keyword evidence="4 5" id="KW-0472">Membrane</keyword>
<feature type="transmembrane region" description="Helical" evidence="5">
    <location>
        <begin position="156"/>
        <end position="176"/>
    </location>
</feature>
<evidence type="ECO:0000313" key="7">
    <source>
        <dbReference type="EMBL" id="KGK11923.1"/>
    </source>
</evidence>
<dbReference type="InterPro" id="IPR037185">
    <property type="entry name" value="EmrE-like"/>
</dbReference>
<dbReference type="Pfam" id="PF00892">
    <property type="entry name" value="EamA"/>
    <property type="match status" value="2"/>
</dbReference>
<dbReference type="RefSeq" id="WP_039427547.1">
    <property type="nucleotide sequence ID" value="NZ_CP046792.1"/>
</dbReference>
<feature type="transmembrane region" description="Helical" evidence="5">
    <location>
        <begin position="125"/>
        <end position="144"/>
    </location>
</feature>
<feature type="transmembrane region" description="Helical" evidence="5">
    <location>
        <begin position="12"/>
        <end position="32"/>
    </location>
</feature>
<evidence type="ECO:0000256" key="1">
    <source>
        <dbReference type="ARBA" id="ARBA00004141"/>
    </source>
</evidence>
<dbReference type="Proteomes" id="UP000029994">
    <property type="component" value="Unassembled WGS sequence"/>
</dbReference>
<feature type="transmembrane region" description="Helical" evidence="5">
    <location>
        <begin position="71"/>
        <end position="91"/>
    </location>
</feature>
<feature type="domain" description="EamA" evidence="6">
    <location>
        <begin position="12"/>
        <end position="142"/>
    </location>
</feature>
<keyword evidence="2 5" id="KW-0812">Transmembrane</keyword>
<proteinExistence type="predicted"/>
<feature type="transmembrane region" description="Helical" evidence="5">
    <location>
        <begin position="245"/>
        <end position="264"/>
    </location>
</feature>
<evidence type="ECO:0000259" key="6">
    <source>
        <dbReference type="Pfam" id="PF00892"/>
    </source>
</evidence>
<comment type="subcellular location">
    <subcellularLocation>
        <location evidence="1">Membrane</location>
        <topology evidence="1">Multi-pass membrane protein</topology>
    </subcellularLocation>
</comment>
<dbReference type="PANTHER" id="PTHR22911:SF6">
    <property type="entry name" value="SOLUTE CARRIER FAMILY 35 MEMBER G1"/>
    <property type="match status" value="1"/>
</dbReference>
<keyword evidence="8" id="KW-1185">Reference proteome</keyword>